<accession>A0A846QUK6</accession>
<dbReference type="Proteomes" id="UP000590442">
    <property type="component" value="Unassembled WGS sequence"/>
</dbReference>
<dbReference type="PANTHER" id="PTHR37299">
    <property type="entry name" value="TRANSCRIPTIONAL REGULATOR-RELATED"/>
    <property type="match status" value="1"/>
</dbReference>
<dbReference type="Pfam" id="PF00072">
    <property type="entry name" value="Response_reg"/>
    <property type="match status" value="1"/>
</dbReference>
<sequence>MVTKLTCAVIDDEPLARQVLEEYIKVIDYLELLFVAENALELNQALDQEAIDLIFLDIEMPFMTGLDFLKIRTNLPMVIITTAYPDYALEGFQFNVLDYLLKPITFNRFFKAVSKANTQHTLRNGTLNSSENTVKEEAYFFVKCENRYEKIYIDKILYVQALQNYVLIHTEEEKYMSLMPLKTIEENLSPKTFIRVHKSYLVSISKIQTLENHELILTQGSHIPISRNFRKTVQSNVLKNKVLKKGANQKDHP</sequence>
<keyword evidence="1" id="KW-0597">Phosphoprotein</keyword>
<keyword evidence="4" id="KW-0238">DNA-binding</keyword>
<dbReference type="InterPro" id="IPR001789">
    <property type="entry name" value="Sig_transdc_resp-reg_receiver"/>
</dbReference>
<reference evidence="4 5" key="1">
    <citation type="submission" date="2020-03" db="EMBL/GenBank/DDBJ databases">
        <title>Genomic Encyclopedia of Type Strains, Phase IV (KMG-IV): sequencing the most valuable type-strain genomes for metagenomic binning, comparative biology and taxonomic classification.</title>
        <authorList>
            <person name="Goeker M."/>
        </authorList>
    </citation>
    <scope>NUCLEOTIDE SEQUENCE [LARGE SCALE GENOMIC DNA]</scope>
    <source>
        <strain evidence="4 5">DSM 29762</strain>
    </source>
</reference>
<protein>
    <submittedName>
        <fullName evidence="4">DNA-binding LytR/AlgR family response regulator</fullName>
    </submittedName>
</protein>
<feature type="modified residue" description="4-aspartylphosphate" evidence="1">
    <location>
        <position position="57"/>
    </location>
</feature>
<dbReference type="GO" id="GO:0003677">
    <property type="term" value="F:DNA binding"/>
    <property type="evidence" value="ECO:0007669"/>
    <property type="project" value="UniProtKB-KW"/>
</dbReference>
<dbReference type="SMART" id="SM00850">
    <property type="entry name" value="LytTR"/>
    <property type="match status" value="1"/>
</dbReference>
<dbReference type="Gene3D" id="2.40.50.1020">
    <property type="entry name" value="LytTr DNA-binding domain"/>
    <property type="match status" value="1"/>
</dbReference>
<evidence type="ECO:0000313" key="4">
    <source>
        <dbReference type="EMBL" id="NJB70897.1"/>
    </source>
</evidence>
<dbReference type="RefSeq" id="WP_167962158.1">
    <property type="nucleotide sequence ID" value="NZ_JAATJJ010000001.1"/>
</dbReference>
<dbReference type="PROSITE" id="PS50110">
    <property type="entry name" value="RESPONSE_REGULATORY"/>
    <property type="match status" value="1"/>
</dbReference>
<evidence type="ECO:0000259" key="2">
    <source>
        <dbReference type="PROSITE" id="PS50110"/>
    </source>
</evidence>
<feature type="domain" description="Response regulatory" evidence="2">
    <location>
        <begin position="6"/>
        <end position="117"/>
    </location>
</feature>
<dbReference type="PROSITE" id="PS50930">
    <property type="entry name" value="HTH_LYTTR"/>
    <property type="match status" value="1"/>
</dbReference>
<dbReference type="InterPro" id="IPR011006">
    <property type="entry name" value="CheY-like_superfamily"/>
</dbReference>
<dbReference type="InterPro" id="IPR007492">
    <property type="entry name" value="LytTR_DNA-bd_dom"/>
</dbReference>
<dbReference type="Gene3D" id="3.40.50.2300">
    <property type="match status" value="1"/>
</dbReference>
<dbReference type="EMBL" id="JAATJJ010000001">
    <property type="protein sequence ID" value="NJB70897.1"/>
    <property type="molecule type" value="Genomic_DNA"/>
</dbReference>
<evidence type="ECO:0000256" key="1">
    <source>
        <dbReference type="PROSITE-ProRule" id="PRU00169"/>
    </source>
</evidence>
<evidence type="ECO:0000313" key="5">
    <source>
        <dbReference type="Proteomes" id="UP000590442"/>
    </source>
</evidence>
<organism evidence="4 5">
    <name type="scientific">Saonia flava</name>
    <dbReference type="NCBI Taxonomy" id="523696"/>
    <lineage>
        <taxon>Bacteria</taxon>
        <taxon>Pseudomonadati</taxon>
        <taxon>Bacteroidota</taxon>
        <taxon>Flavobacteriia</taxon>
        <taxon>Flavobacteriales</taxon>
        <taxon>Flavobacteriaceae</taxon>
        <taxon>Saonia</taxon>
    </lineage>
</organism>
<gene>
    <name evidence="4" type="ORF">GGR42_001359</name>
</gene>
<keyword evidence="5" id="KW-1185">Reference proteome</keyword>
<evidence type="ECO:0000259" key="3">
    <source>
        <dbReference type="PROSITE" id="PS50930"/>
    </source>
</evidence>
<dbReference type="SUPFAM" id="SSF52172">
    <property type="entry name" value="CheY-like"/>
    <property type="match status" value="1"/>
</dbReference>
<dbReference type="PANTHER" id="PTHR37299:SF1">
    <property type="entry name" value="STAGE 0 SPORULATION PROTEIN A HOMOLOG"/>
    <property type="match status" value="1"/>
</dbReference>
<name>A0A846QUK6_9FLAO</name>
<dbReference type="SMART" id="SM00448">
    <property type="entry name" value="REC"/>
    <property type="match status" value="1"/>
</dbReference>
<dbReference type="Pfam" id="PF04397">
    <property type="entry name" value="LytTR"/>
    <property type="match status" value="1"/>
</dbReference>
<feature type="domain" description="HTH LytTR-type" evidence="3">
    <location>
        <begin position="140"/>
        <end position="239"/>
    </location>
</feature>
<comment type="caution">
    <text evidence="4">The sequence shown here is derived from an EMBL/GenBank/DDBJ whole genome shotgun (WGS) entry which is preliminary data.</text>
</comment>
<dbReference type="AlphaFoldDB" id="A0A846QUK6"/>
<dbReference type="InterPro" id="IPR046947">
    <property type="entry name" value="LytR-like"/>
</dbReference>
<dbReference type="GO" id="GO:0000156">
    <property type="term" value="F:phosphorelay response regulator activity"/>
    <property type="evidence" value="ECO:0007669"/>
    <property type="project" value="InterPro"/>
</dbReference>
<proteinExistence type="predicted"/>